<organism evidence="1 2">
    <name type="scientific">Janthinobacterium agaricidamnosum</name>
    <dbReference type="NCBI Taxonomy" id="55508"/>
    <lineage>
        <taxon>Bacteria</taxon>
        <taxon>Pseudomonadati</taxon>
        <taxon>Pseudomonadota</taxon>
        <taxon>Betaproteobacteria</taxon>
        <taxon>Burkholderiales</taxon>
        <taxon>Oxalobacteraceae</taxon>
        <taxon>Janthinobacterium</taxon>
    </lineage>
</organism>
<dbReference type="EMBL" id="CP033019">
    <property type="protein sequence ID" value="AYM76938.1"/>
    <property type="molecule type" value="Genomic_DNA"/>
</dbReference>
<dbReference type="Proteomes" id="UP000279594">
    <property type="component" value="Chromosome"/>
</dbReference>
<dbReference type="AlphaFoldDB" id="A0A3G2E9B7"/>
<name>A0A3G2E9B7_9BURK</name>
<gene>
    <name evidence="1" type="ORF">D9M09_14865</name>
</gene>
<protein>
    <submittedName>
        <fullName evidence="1">Uncharacterized protein</fullName>
    </submittedName>
</protein>
<evidence type="ECO:0000313" key="2">
    <source>
        <dbReference type="Proteomes" id="UP000279594"/>
    </source>
</evidence>
<evidence type="ECO:0000313" key="1">
    <source>
        <dbReference type="EMBL" id="AYM76938.1"/>
    </source>
</evidence>
<reference evidence="1 2" key="1">
    <citation type="submission" date="2018-10" db="EMBL/GenBank/DDBJ databases">
        <title>Effects of UV and annual dynamics of microbial communities in freshwater RAS systems.</title>
        <authorList>
            <person name="Bekkelund A.K."/>
            <person name="Hansen B.R."/>
            <person name="Stokken H."/>
            <person name="Eriksen B.F."/>
            <person name="Kashulin N.A."/>
        </authorList>
    </citation>
    <scope>NUCLEOTIDE SEQUENCE [LARGE SCALE GENOMIC DNA]</scope>
    <source>
        <strain evidence="1 2">BHSEK</strain>
    </source>
</reference>
<accession>A0A3G2E9B7</accession>
<keyword evidence="2" id="KW-1185">Reference proteome</keyword>
<proteinExistence type="predicted"/>
<sequence length="96" mass="10499">MNITAAIVEAKGIRLAVVLAPLIEVHPTPNLSLLRRAQNLFPTLPIMLMSPRVGGFSHSYATFKLDEIVKHVNANEIGWRSFTPALTLPPDGTPPF</sequence>